<keyword evidence="11" id="KW-0472">Membrane</keyword>
<evidence type="ECO:0000256" key="8">
    <source>
        <dbReference type="ARBA" id="ARBA00021824"/>
    </source>
</evidence>
<dbReference type="Proteomes" id="UP000789759">
    <property type="component" value="Unassembled WGS sequence"/>
</dbReference>
<evidence type="ECO:0000256" key="5">
    <source>
        <dbReference type="ARBA" id="ARBA00004514"/>
    </source>
</evidence>
<dbReference type="InterPro" id="IPR037521">
    <property type="entry name" value="FLCN/SMCR8_DENN"/>
</dbReference>
<evidence type="ECO:0000256" key="4">
    <source>
        <dbReference type="ARBA" id="ARBA00004300"/>
    </source>
</evidence>
<evidence type="ECO:0000256" key="14">
    <source>
        <dbReference type="ARBA" id="ARBA00023242"/>
    </source>
</evidence>
<dbReference type="InterPro" id="IPR032035">
    <property type="entry name" value="Folliculin_DENN"/>
</dbReference>
<dbReference type="PROSITE" id="PS51834">
    <property type="entry name" value="DENN_FLCN_SMCR8"/>
    <property type="match status" value="1"/>
</dbReference>
<dbReference type="Pfam" id="PF16692">
    <property type="entry name" value="Folliculin_C"/>
    <property type="match status" value="1"/>
</dbReference>
<organism evidence="17 18">
    <name type="scientific">Cetraspora pellucida</name>
    <dbReference type="NCBI Taxonomy" id="1433469"/>
    <lineage>
        <taxon>Eukaryota</taxon>
        <taxon>Fungi</taxon>
        <taxon>Fungi incertae sedis</taxon>
        <taxon>Mucoromycota</taxon>
        <taxon>Glomeromycotina</taxon>
        <taxon>Glomeromycetes</taxon>
        <taxon>Diversisporales</taxon>
        <taxon>Gigasporaceae</taxon>
        <taxon>Cetraspora</taxon>
    </lineage>
</organism>
<evidence type="ECO:0000256" key="7">
    <source>
        <dbReference type="ARBA" id="ARBA00009987"/>
    </source>
</evidence>
<dbReference type="PANTHER" id="PTHR31441">
    <property type="entry name" value="FOLLICULIN FAMILY MEMBER"/>
    <property type="match status" value="1"/>
</dbReference>
<keyword evidence="13" id="KW-0458">Lysosome</keyword>
<evidence type="ECO:0000256" key="12">
    <source>
        <dbReference type="ARBA" id="ARBA00023212"/>
    </source>
</evidence>
<name>A0A9N9I2T4_9GLOM</name>
<dbReference type="AlphaFoldDB" id="A0A9N9I2T4"/>
<dbReference type="PANTHER" id="PTHR31441:SF2">
    <property type="entry name" value="FOLLICULIN"/>
    <property type="match status" value="1"/>
</dbReference>
<evidence type="ECO:0000256" key="2">
    <source>
        <dbReference type="ARBA" id="ARBA00004138"/>
    </source>
</evidence>
<keyword evidence="10" id="KW-0963">Cytoplasm</keyword>
<dbReference type="GO" id="GO:0005829">
    <property type="term" value="C:cytosol"/>
    <property type="evidence" value="ECO:0007669"/>
    <property type="project" value="UniProtKB-SubCell"/>
</dbReference>
<reference evidence="17" key="1">
    <citation type="submission" date="2021-06" db="EMBL/GenBank/DDBJ databases">
        <authorList>
            <person name="Kallberg Y."/>
            <person name="Tangrot J."/>
            <person name="Rosling A."/>
        </authorList>
    </citation>
    <scope>NUCLEOTIDE SEQUENCE</scope>
    <source>
        <strain evidence="17">FL966</strain>
    </source>
</reference>
<dbReference type="OrthoDB" id="5599713at2759"/>
<dbReference type="GO" id="GO:0005634">
    <property type="term" value="C:nucleus"/>
    <property type="evidence" value="ECO:0007669"/>
    <property type="project" value="UniProtKB-SubCell"/>
</dbReference>
<keyword evidence="9" id="KW-0343">GTPase activation</keyword>
<keyword evidence="12" id="KW-0206">Cytoskeleton</keyword>
<dbReference type="GO" id="GO:0005096">
    <property type="term" value="F:GTPase activator activity"/>
    <property type="evidence" value="ECO:0007669"/>
    <property type="project" value="UniProtKB-KW"/>
</dbReference>
<evidence type="ECO:0000256" key="6">
    <source>
        <dbReference type="ARBA" id="ARBA00004656"/>
    </source>
</evidence>
<evidence type="ECO:0000313" key="17">
    <source>
        <dbReference type="EMBL" id="CAG8718151.1"/>
    </source>
</evidence>
<dbReference type="GO" id="GO:1904263">
    <property type="term" value="P:positive regulation of TORC1 signaling"/>
    <property type="evidence" value="ECO:0007669"/>
    <property type="project" value="TreeGrafter"/>
</dbReference>
<dbReference type="Gene3D" id="3.40.50.12430">
    <property type="match status" value="1"/>
</dbReference>
<gene>
    <name evidence="17" type="ORF">CPELLU_LOCUS12723</name>
</gene>
<protein>
    <recommendedName>
        <fullName evidence="8">Folliculin</fullName>
    </recommendedName>
</protein>
<comment type="caution">
    <text evidence="17">The sequence shown here is derived from an EMBL/GenBank/DDBJ whole genome shotgun (WGS) entry which is preliminary data.</text>
</comment>
<dbReference type="GO" id="GO:0005929">
    <property type="term" value="C:cilium"/>
    <property type="evidence" value="ECO:0007669"/>
    <property type="project" value="UniProtKB-SubCell"/>
</dbReference>
<sequence length="545" mass="61555">MNAIVSLVHFCEADGPSVIFCTQAFHDNAAEDVEECLSASNGRSSPVPARTILEKENGTLSNKKDLLNAVRSGPASCASCAFSLPPPDTLGDIKVLNYSEKKGFKTEDDENPLITYVGSRYPQHPQLYSAVRQACVRSLSCEFCQGREGPVLFGDDKNGYVLSYMFKIRDSQARGFQRLYSFIFLMTDRIYLVASWPFLVSKFKSLATDLQLKASQIFEKEGSTLSPSSPDQYLRRRTNQPLRSLVDLLKTKDLFVYIHANFSWILKACGRRLQEKHVNDQTLFPNTSFLSQHSVFHTPTESNVDNKIPSNSMKESSTWIENLKSLQDMLGVVNFRKLILNFIRGNQLIICGSDSKIIKSIVSIIKDLVSNGCSVMENGTDYQPITKCNILCIPTSTKIPSEMNFLNIFLHIYNIPSKDEDSNKTIRFNLENGIDEHTIGIVNVNKSYSPPNLYINQLSEILNLNLSPELMNMRLEMFKEEWSSKVKQYLRFIIDGDNIDPGVDKPVNGLIISNSLRQLELIRYLDVNEIDLPTLKFLSDCLKNA</sequence>
<keyword evidence="18" id="KW-1185">Reference proteome</keyword>
<evidence type="ECO:0000256" key="1">
    <source>
        <dbReference type="ARBA" id="ARBA00004123"/>
    </source>
</evidence>
<evidence type="ECO:0000256" key="10">
    <source>
        <dbReference type="ARBA" id="ARBA00022490"/>
    </source>
</evidence>
<evidence type="ECO:0000259" key="16">
    <source>
        <dbReference type="PROSITE" id="PS51834"/>
    </source>
</evidence>
<dbReference type="GO" id="GO:0005819">
    <property type="term" value="C:spindle"/>
    <property type="evidence" value="ECO:0007669"/>
    <property type="project" value="UniProtKB-SubCell"/>
</dbReference>
<evidence type="ECO:0000313" key="18">
    <source>
        <dbReference type="Proteomes" id="UP000789759"/>
    </source>
</evidence>
<comment type="subcellular location">
    <subcellularLocation>
        <location evidence="2">Cell projection</location>
        <location evidence="2">Cilium</location>
    </subcellularLocation>
    <subcellularLocation>
        <location evidence="4">Cytoplasm</location>
        <location evidence="4">Cytoskeleton</location>
        <location evidence="4">Microtubule organizing center</location>
        <location evidence="4">Centrosome</location>
    </subcellularLocation>
    <subcellularLocation>
        <location evidence="3">Cytoplasm</location>
        <location evidence="3">Cytoskeleton</location>
        <location evidence="3">Spindle</location>
    </subcellularLocation>
    <subcellularLocation>
        <location evidence="5">Cytoplasm</location>
        <location evidence="5">Cytosol</location>
    </subcellularLocation>
    <subcellularLocation>
        <location evidence="6">Lysosome membrane</location>
    </subcellularLocation>
    <subcellularLocation>
        <location evidence="1">Nucleus</location>
    </subcellularLocation>
</comment>
<evidence type="ECO:0000256" key="15">
    <source>
        <dbReference type="ARBA" id="ARBA00023273"/>
    </source>
</evidence>
<evidence type="ECO:0000256" key="3">
    <source>
        <dbReference type="ARBA" id="ARBA00004186"/>
    </source>
</evidence>
<keyword evidence="14" id="KW-0539">Nucleus</keyword>
<dbReference type="InterPro" id="IPR037520">
    <property type="entry name" value="Folliculin/SMCR8_longin"/>
</dbReference>
<dbReference type="InterPro" id="IPR021713">
    <property type="entry name" value="Folliculin"/>
</dbReference>
<evidence type="ECO:0000256" key="11">
    <source>
        <dbReference type="ARBA" id="ARBA00023136"/>
    </source>
</evidence>
<evidence type="ECO:0000256" key="13">
    <source>
        <dbReference type="ARBA" id="ARBA00023228"/>
    </source>
</evidence>
<dbReference type="Pfam" id="PF11704">
    <property type="entry name" value="Folliculin"/>
    <property type="match status" value="1"/>
</dbReference>
<keyword evidence="15" id="KW-0966">Cell projection</keyword>
<dbReference type="EMBL" id="CAJVQA010012623">
    <property type="protein sequence ID" value="CAG8718151.1"/>
    <property type="molecule type" value="Genomic_DNA"/>
</dbReference>
<evidence type="ECO:0000256" key="9">
    <source>
        <dbReference type="ARBA" id="ARBA00022468"/>
    </source>
</evidence>
<accession>A0A9N9I2T4</accession>
<proteinExistence type="inferred from homology"/>
<feature type="domain" description="UDENN FLCN/SMCR8-type" evidence="16">
    <location>
        <begin position="101"/>
        <end position="545"/>
    </location>
</feature>
<comment type="similarity">
    <text evidence="7">Belongs to the folliculin family.</text>
</comment>